<dbReference type="AlphaFoldDB" id="A0A0C9TP47"/>
<evidence type="ECO:0000313" key="3">
    <source>
        <dbReference type="Proteomes" id="UP000054279"/>
    </source>
</evidence>
<accession>A0A0C9TP47</accession>
<gene>
    <name evidence="2" type="ORF">M422DRAFT_275686</name>
</gene>
<dbReference type="EMBL" id="KN837610">
    <property type="protein sequence ID" value="KIJ23684.1"/>
    <property type="molecule type" value="Genomic_DNA"/>
</dbReference>
<dbReference type="HOGENOM" id="CLU_069053_0_0_1"/>
<organism evidence="2 3">
    <name type="scientific">Sphaerobolus stellatus (strain SS14)</name>
    <dbReference type="NCBI Taxonomy" id="990650"/>
    <lineage>
        <taxon>Eukaryota</taxon>
        <taxon>Fungi</taxon>
        <taxon>Dikarya</taxon>
        <taxon>Basidiomycota</taxon>
        <taxon>Agaricomycotina</taxon>
        <taxon>Agaricomycetes</taxon>
        <taxon>Phallomycetidae</taxon>
        <taxon>Geastrales</taxon>
        <taxon>Sphaerobolaceae</taxon>
        <taxon>Sphaerobolus</taxon>
    </lineage>
</organism>
<evidence type="ECO:0000256" key="1">
    <source>
        <dbReference type="SAM" id="MobiDB-lite"/>
    </source>
</evidence>
<keyword evidence="3" id="KW-1185">Reference proteome</keyword>
<dbReference type="Proteomes" id="UP000054279">
    <property type="component" value="Unassembled WGS sequence"/>
</dbReference>
<name>A0A0C9TP47_SPHS4</name>
<reference evidence="2 3" key="1">
    <citation type="submission" date="2014-06" db="EMBL/GenBank/DDBJ databases">
        <title>Evolutionary Origins and Diversification of the Mycorrhizal Mutualists.</title>
        <authorList>
            <consortium name="DOE Joint Genome Institute"/>
            <consortium name="Mycorrhizal Genomics Consortium"/>
            <person name="Kohler A."/>
            <person name="Kuo A."/>
            <person name="Nagy L.G."/>
            <person name="Floudas D."/>
            <person name="Copeland A."/>
            <person name="Barry K.W."/>
            <person name="Cichocki N."/>
            <person name="Veneault-Fourrey C."/>
            <person name="LaButti K."/>
            <person name="Lindquist E.A."/>
            <person name="Lipzen A."/>
            <person name="Lundell T."/>
            <person name="Morin E."/>
            <person name="Murat C."/>
            <person name="Riley R."/>
            <person name="Ohm R."/>
            <person name="Sun H."/>
            <person name="Tunlid A."/>
            <person name="Henrissat B."/>
            <person name="Grigoriev I.V."/>
            <person name="Hibbett D.S."/>
            <person name="Martin F."/>
        </authorList>
    </citation>
    <scope>NUCLEOTIDE SEQUENCE [LARGE SCALE GENOMIC DNA]</scope>
    <source>
        <strain evidence="2 3">SS14</strain>
    </source>
</reference>
<evidence type="ECO:0000313" key="2">
    <source>
        <dbReference type="EMBL" id="KIJ23684.1"/>
    </source>
</evidence>
<proteinExistence type="predicted"/>
<protein>
    <submittedName>
        <fullName evidence="2">Uncharacterized protein</fullName>
    </submittedName>
</protein>
<sequence>MSQKSYRVFLGAPKTESLCAVGQSSSWHTVNSSEVPPLLPPATLERAEHRISMLYKNVIFHQEEDEVVEQLMSQEGDETGISRGESSNAAELSNMSWLKGPGSYGEQETFDSDETGDGTTMLSEGSSIGRFPSFNFNVNTLSSLFVISRIKKSVPGPPRVALLLGILEVDGPSYVKAKSGLQRDSEMALLKFVAGDEKGSICKIVAWREIAETWGGDRGEPAFRRGDVVYFENLVLSTQRGQATSESAEAGIQFTASPNQKSHALICYRTLPAYNGDRKLRPDLRLSYNSPAVRKVSEVVEWMERMAGIIDRR</sequence>
<feature type="region of interest" description="Disordered" evidence="1">
    <location>
        <begin position="97"/>
        <end position="124"/>
    </location>
</feature>
<dbReference type="OrthoDB" id="2570580at2759"/>